<comment type="caution">
    <text evidence="2">The sequence shown here is derived from an EMBL/GenBank/DDBJ whole genome shotgun (WGS) entry which is preliminary data.</text>
</comment>
<reference evidence="2 3" key="1">
    <citation type="submission" date="2019-07" db="EMBL/GenBank/DDBJ databases">
        <title>De Novo Assembly of kiwifruit Actinidia rufa.</title>
        <authorList>
            <person name="Sugita-Konishi S."/>
            <person name="Sato K."/>
            <person name="Mori E."/>
            <person name="Abe Y."/>
            <person name="Kisaki G."/>
            <person name="Hamano K."/>
            <person name="Suezawa K."/>
            <person name="Otani M."/>
            <person name="Fukuda T."/>
            <person name="Manabe T."/>
            <person name="Gomi K."/>
            <person name="Tabuchi M."/>
            <person name="Akimitsu K."/>
            <person name="Kataoka I."/>
        </authorList>
    </citation>
    <scope>NUCLEOTIDE SEQUENCE [LARGE SCALE GENOMIC DNA]</scope>
    <source>
        <strain evidence="3">cv. Fuchu</strain>
    </source>
</reference>
<accession>A0A7J0FJS1</accession>
<dbReference type="EMBL" id="BJWL01000013">
    <property type="protein sequence ID" value="GFY98823.1"/>
    <property type="molecule type" value="Genomic_DNA"/>
</dbReference>
<evidence type="ECO:0000313" key="2">
    <source>
        <dbReference type="EMBL" id="GFY98823.1"/>
    </source>
</evidence>
<dbReference type="Proteomes" id="UP000585474">
    <property type="component" value="Unassembled WGS sequence"/>
</dbReference>
<name>A0A7J0FJS1_9ERIC</name>
<evidence type="ECO:0000256" key="1">
    <source>
        <dbReference type="SAM" id="MobiDB-lite"/>
    </source>
</evidence>
<dbReference type="AlphaFoldDB" id="A0A7J0FJS1"/>
<sequence length="125" mass="13877">MRAYSEGEGSRKKKTHYGKNKDHSTKRVVGAMRRLGSGGRFIKRKKNQKGATFRAAAASIALSISTESTNNRGRILLNEAQATWEMGKALGLVEDGSNENVICKIMELEENDDRQYEKMKGAPNT</sequence>
<gene>
    <name evidence="2" type="ORF">Acr_13g0002240</name>
</gene>
<organism evidence="2 3">
    <name type="scientific">Actinidia rufa</name>
    <dbReference type="NCBI Taxonomy" id="165716"/>
    <lineage>
        <taxon>Eukaryota</taxon>
        <taxon>Viridiplantae</taxon>
        <taxon>Streptophyta</taxon>
        <taxon>Embryophyta</taxon>
        <taxon>Tracheophyta</taxon>
        <taxon>Spermatophyta</taxon>
        <taxon>Magnoliopsida</taxon>
        <taxon>eudicotyledons</taxon>
        <taxon>Gunneridae</taxon>
        <taxon>Pentapetalae</taxon>
        <taxon>asterids</taxon>
        <taxon>Ericales</taxon>
        <taxon>Actinidiaceae</taxon>
        <taxon>Actinidia</taxon>
    </lineage>
</organism>
<protein>
    <submittedName>
        <fullName evidence="2">Uncharacterized protein</fullName>
    </submittedName>
</protein>
<evidence type="ECO:0000313" key="3">
    <source>
        <dbReference type="Proteomes" id="UP000585474"/>
    </source>
</evidence>
<feature type="region of interest" description="Disordered" evidence="1">
    <location>
        <begin position="1"/>
        <end position="26"/>
    </location>
</feature>
<keyword evidence="3" id="KW-1185">Reference proteome</keyword>
<dbReference type="OrthoDB" id="1752380at2759"/>
<proteinExistence type="predicted"/>